<evidence type="ECO:0000256" key="5">
    <source>
        <dbReference type="ARBA" id="ARBA00023063"/>
    </source>
</evidence>
<name>A0AAJ0M0V3_9PEZI</name>
<dbReference type="PANTHER" id="PTHR10071">
    <property type="entry name" value="TRANSCRIPTION FACTOR GATA FAMILY MEMBER"/>
    <property type="match status" value="1"/>
</dbReference>
<reference evidence="9" key="2">
    <citation type="submission" date="2023-06" db="EMBL/GenBank/DDBJ databases">
        <authorList>
            <consortium name="Lawrence Berkeley National Laboratory"/>
            <person name="Mondo S.J."/>
            <person name="Hensen N."/>
            <person name="Bonometti L."/>
            <person name="Westerberg I."/>
            <person name="Brannstrom I.O."/>
            <person name="Guillou S."/>
            <person name="Cros-Aarteil S."/>
            <person name="Calhoun S."/>
            <person name="Haridas S."/>
            <person name="Kuo A."/>
            <person name="Pangilinan J."/>
            <person name="Riley R."/>
            <person name="Labutti K."/>
            <person name="Andreopoulos B."/>
            <person name="Lipzen A."/>
            <person name="Chen C."/>
            <person name="Yanf M."/>
            <person name="Daum C."/>
            <person name="Ng V."/>
            <person name="Clum A."/>
            <person name="Steindorff A."/>
            <person name="Ohm R."/>
            <person name="Martin F."/>
            <person name="Silar P."/>
            <person name="Natvig D."/>
            <person name="Lalanne C."/>
            <person name="Gautier V."/>
            <person name="Ament-Velasquez S.L."/>
            <person name="Kruys A."/>
            <person name="Hutchinson M.I."/>
            <person name="Powell A.J."/>
            <person name="Barry K."/>
            <person name="Miller A.N."/>
            <person name="Grigoriev I.V."/>
            <person name="Debuchy R."/>
            <person name="Gladieux P."/>
            <person name="Thoren M.H."/>
            <person name="Johannesson H."/>
        </authorList>
    </citation>
    <scope>NUCLEOTIDE SEQUENCE</scope>
    <source>
        <strain evidence="9">CBS 333.67</strain>
    </source>
</reference>
<evidence type="ECO:0000313" key="9">
    <source>
        <dbReference type="EMBL" id="KAK3304861.1"/>
    </source>
</evidence>
<feature type="domain" description="GATA-type" evidence="8">
    <location>
        <begin position="8"/>
        <end position="31"/>
    </location>
</feature>
<dbReference type="InterPro" id="IPR000679">
    <property type="entry name" value="Znf_GATA"/>
</dbReference>
<dbReference type="GO" id="GO:0005634">
    <property type="term" value="C:nucleus"/>
    <property type="evidence" value="ECO:0007669"/>
    <property type="project" value="UniProtKB-SubCell"/>
</dbReference>
<evidence type="ECO:0000313" key="10">
    <source>
        <dbReference type="Proteomes" id="UP001273166"/>
    </source>
</evidence>
<accession>A0AAJ0M0V3</accession>
<dbReference type="RefSeq" id="XP_062720641.1">
    <property type="nucleotide sequence ID" value="XM_062870490.1"/>
</dbReference>
<evidence type="ECO:0000256" key="3">
    <source>
        <dbReference type="ARBA" id="ARBA00022771"/>
    </source>
</evidence>
<evidence type="ECO:0000259" key="8">
    <source>
        <dbReference type="PROSITE" id="PS50114"/>
    </source>
</evidence>
<keyword evidence="10" id="KW-1185">Reference proteome</keyword>
<evidence type="ECO:0000256" key="6">
    <source>
        <dbReference type="ARBA" id="ARBA00023242"/>
    </source>
</evidence>
<evidence type="ECO:0000256" key="7">
    <source>
        <dbReference type="PROSITE-ProRule" id="PRU00094"/>
    </source>
</evidence>
<keyword evidence="3 7" id="KW-0863">Zinc-finger</keyword>
<keyword evidence="5" id="KW-0534">Nitrate assimilation</keyword>
<dbReference type="Gene3D" id="3.30.50.10">
    <property type="entry name" value="Erythroid Transcription Factor GATA-1, subunit A"/>
    <property type="match status" value="1"/>
</dbReference>
<evidence type="ECO:0000256" key="4">
    <source>
        <dbReference type="ARBA" id="ARBA00022833"/>
    </source>
</evidence>
<dbReference type="InterPro" id="IPR013088">
    <property type="entry name" value="Znf_NHR/GATA"/>
</dbReference>
<keyword evidence="2" id="KW-0479">Metal-binding</keyword>
<protein>
    <recommendedName>
        <fullName evidence="8">GATA-type domain-containing protein</fullName>
    </recommendedName>
</protein>
<dbReference type="InterPro" id="IPR039355">
    <property type="entry name" value="Transcription_factor_GATA"/>
</dbReference>
<dbReference type="GO" id="GO:0000978">
    <property type="term" value="F:RNA polymerase II cis-regulatory region sequence-specific DNA binding"/>
    <property type="evidence" value="ECO:0007669"/>
    <property type="project" value="TreeGrafter"/>
</dbReference>
<gene>
    <name evidence="9" type="ORF">B0T15DRAFT_558929</name>
</gene>
<comment type="subcellular location">
    <subcellularLocation>
        <location evidence="1">Nucleus</location>
    </subcellularLocation>
</comment>
<proteinExistence type="predicted"/>
<dbReference type="GO" id="GO:0000981">
    <property type="term" value="F:DNA-binding transcription factor activity, RNA polymerase II-specific"/>
    <property type="evidence" value="ECO:0007669"/>
    <property type="project" value="TreeGrafter"/>
</dbReference>
<dbReference type="GO" id="GO:0000122">
    <property type="term" value="P:negative regulation of transcription by RNA polymerase II"/>
    <property type="evidence" value="ECO:0007669"/>
    <property type="project" value="TreeGrafter"/>
</dbReference>
<evidence type="ECO:0000256" key="1">
    <source>
        <dbReference type="ARBA" id="ARBA00004123"/>
    </source>
</evidence>
<evidence type="ECO:0000256" key="2">
    <source>
        <dbReference type="ARBA" id="ARBA00022723"/>
    </source>
</evidence>
<reference evidence="9" key="1">
    <citation type="journal article" date="2023" name="Mol. Phylogenet. Evol.">
        <title>Genome-scale phylogeny and comparative genomics of the fungal order Sordariales.</title>
        <authorList>
            <person name="Hensen N."/>
            <person name="Bonometti L."/>
            <person name="Westerberg I."/>
            <person name="Brannstrom I.O."/>
            <person name="Guillou S."/>
            <person name="Cros-Aarteil S."/>
            <person name="Calhoun S."/>
            <person name="Haridas S."/>
            <person name="Kuo A."/>
            <person name="Mondo S."/>
            <person name="Pangilinan J."/>
            <person name="Riley R."/>
            <person name="LaButti K."/>
            <person name="Andreopoulos B."/>
            <person name="Lipzen A."/>
            <person name="Chen C."/>
            <person name="Yan M."/>
            <person name="Daum C."/>
            <person name="Ng V."/>
            <person name="Clum A."/>
            <person name="Steindorff A."/>
            <person name="Ohm R.A."/>
            <person name="Martin F."/>
            <person name="Silar P."/>
            <person name="Natvig D.O."/>
            <person name="Lalanne C."/>
            <person name="Gautier V."/>
            <person name="Ament-Velasquez S.L."/>
            <person name="Kruys A."/>
            <person name="Hutchinson M.I."/>
            <person name="Powell A.J."/>
            <person name="Barry K."/>
            <person name="Miller A.N."/>
            <person name="Grigoriev I.V."/>
            <person name="Debuchy R."/>
            <person name="Gladieux P."/>
            <person name="Hiltunen Thoren M."/>
            <person name="Johannesson H."/>
        </authorList>
    </citation>
    <scope>NUCLEOTIDE SEQUENCE</scope>
    <source>
        <strain evidence="9">CBS 333.67</strain>
    </source>
</reference>
<dbReference type="PANTHER" id="PTHR10071:SF281">
    <property type="entry name" value="BOX A-BINDING FACTOR-RELATED"/>
    <property type="match status" value="1"/>
</dbReference>
<dbReference type="EMBL" id="JAUDZG010000005">
    <property type="protein sequence ID" value="KAK3304861.1"/>
    <property type="molecule type" value="Genomic_DNA"/>
</dbReference>
<sequence length="147" mass="16018">MNKGLSRCGLFLKLHGVVRPLSLKTDVIKKRNRGSGAGLPVGGTGTYDTTAEQYCLENVPRAFPAPRRIGSTSWSMASSVAGTGARRRSVPSWATWPVRTGSRRSICFVVIISRTDLGVDLSAMRTGLNWRQVEDMSSDWDTDKDSG</sequence>
<dbReference type="PROSITE" id="PS50114">
    <property type="entry name" value="GATA_ZN_FINGER_2"/>
    <property type="match status" value="1"/>
</dbReference>
<dbReference type="GO" id="GO:0045944">
    <property type="term" value="P:positive regulation of transcription by RNA polymerase II"/>
    <property type="evidence" value="ECO:0007669"/>
    <property type="project" value="TreeGrafter"/>
</dbReference>
<dbReference type="GeneID" id="87889319"/>
<dbReference type="Proteomes" id="UP001273166">
    <property type="component" value="Unassembled WGS sequence"/>
</dbReference>
<comment type="caution">
    <text evidence="9">The sequence shown here is derived from an EMBL/GenBank/DDBJ whole genome shotgun (WGS) entry which is preliminary data.</text>
</comment>
<dbReference type="GO" id="GO:0008270">
    <property type="term" value="F:zinc ion binding"/>
    <property type="evidence" value="ECO:0007669"/>
    <property type="project" value="UniProtKB-KW"/>
</dbReference>
<organism evidence="9 10">
    <name type="scientific">Chaetomium strumarium</name>
    <dbReference type="NCBI Taxonomy" id="1170767"/>
    <lineage>
        <taxon>Eukaryota</taxon>
        <taxon>Fungi</taxon>
        <taxon>Dikarya</taxon>
        <taxon>Ascomycota</taxon>
        <taxon>Pezizomycotina</taxon>
        <taxon>Sordariomycetes</taxon>
        <taxon>Sordariomycetidae</taxon>
        <taxon>Sordariales</taxon>
        <taxon>Chaetomiaceae</taxon>
        <taxon>Chaetomium</taxon>
    </lineage>
</organism>
<keyword evidence="6" id="KW-0539">Nucleus</keyword>
<dbReference type="AlphaFoldDB" id="A0AAJ0M0V3"/>
<keyword evidence="4" id="KW-0862">Zinc</keyword>